<dbReference type="Pfam" id="PF00534">
    <property type="entry name" value="Glycos_transf_1"/>
    <property type="match status" value="1"/>
</dbReference>
<feature type="domain" description="Glycosyltransferase subfamily 4-like N-terminal" evidence="2">
    <location>
        <begin position="17"/>
        <end position="181"/>
    </location>
</feature>
<dbReference type="EMBL" id="MDGQ01000003">
    <property type="protein sequence ID" value="OEK06758.1"/>
    <property type="molecule type" value="Genomic_DNA"/>
</dbReference>
<dbReference type="PANTHER" id="PTHR12526">
    <property type="entry name" value="GLYCOSYLTRANSFERASE"/>
    <property type="match status" value="1"/>
</dbReference>
<organism evidence="3 4">
    <name type="scientific">Roseivirga misakiensis</name>
    <dbReference type="NCBI Taxonomy" id="1563681"/>
    <lineage>
        <taxon>Bacteria</taxon>
        <taxon>Pseudomonadati</taxon>
        <taxon>Bacteroidota</taxon>
        <taxon>Cytophagia</taxon>
        <taxon>Cytophagales</taxon>
        <taxon>Roseivirgaceae</taxon>
        <taxon>Roseivirga</taxon>
    </lineage>
</organism>
<comment type="caution">
    <text evidence="3">The sequence shown here is derived from an EMBL/GenBank/DDBJ whole genome shotgun (WGS) entry which is preliminary data.</text>
</comment>
<evidence type="ECO:0000313" key="4">
    <source>
        <dbReference type="Proteomes" id="UP000095552"/>
    </source>
</evidence>
<keyword evidence="4" id="KW-1185">Reference proteome</keyword>
<name>A0A1E5T5Y5_9BACT</name>
<feature type="domain" description="Glycosyl transferase family 1" evidence="1">
    <location>
        <begin position="191"/>
        <end position="360"/>
    </location>
</feature>
<dbReference type="STRING" id="1563681.BFP71_03600"/>
<dbReference type="RefSeq" id="WP_069834070.1">
    <property type="nucleotide sequence ID" value="NZ_MDGQ01000003.1"/>
</dbReference>
<dbReference type="PANTHER" id="PTHR12526:SF636">
    <property type="entry name" value="BLL3647 PROTEIN"/>
    <property type="match status" value="1"/>
</dbReference>
<dbReference type="OrthoDB" id="9806653at2"/>
<dbReference type="SUPFAM" id="SSF53756">
    <property type="entry name" value="UDP-Glycosyltransferase/glycogen phosphorylase"/>
    <property type="match status" value="1"/>
</dbReference>
<evidence type="ECO:0000259" key="1">
    <source>
        <dbReference type="Pfam" id="PF00534"/>
    </source>
</evidence>
<dbReference type="AlphaFoldDB" id="A0A1E5T5Y5"/>
<gene>
    <name evidence="3" type="ORF">BFP71_03600</name>
</gene>
<proteinExistence type="predicted"/>
<evidence type="ECO:0008006" key="5">
    <source>
        <dbReference type="Google" id="ProtNLM"/>
    </source>
</evidence>
<evidence type="ECO:0000313" key="3">
    <source>
        <dbReference type="EMBL" id="OEK06758.1"/>
    </source>
</evidence>
<dbReference type="Pfam" id="PF13439">
    <property type="entry name" value="Glyco_transf_4"/>
    <property type="match status" value="1"/>
</dbReference>
<dbReference type="InterPro" id="IPR001296">
    <property type="entry name" value="Glyco_trans_1"/>
</dbReference>
<dbReference type="Proteomes" id="UP000095552">
    <property type="component" value="Unassembled WGS sequence"/>
</dbReference>
<evidence type="ECO:0000259" key="2">
    <source>
        <dbReference type="Pfam" id="PF13439"/>
    </source>
</evidence>
<reference evidence="3 4" key="1">
    <citation type="submission" date="2016-08" db="EMBL/GenBank/DDBJ databases">
        <title>Draft genome of Fabibacter sp. strain SK-8.</title>
        <authorList>
            <person name="Wong S.-K."/>
            <person name="Hamasaki K."/>
            <person name="Yoshizawa S."/>
        </authorList>
    </citation>
    <scope>NUCLEOTIDE SEQUENCE [LARGE SCALE GENOMIC DNA]</scope>
    <source>
        <strain evidence="3 4">SK-8</strain>
    </source>
</reference>
<dbReference type="GO" id="GO:0016757">
    <property type="term" value="F:glycosyltransferase activity"/>
    <property type="evidence" value="ECO:0007669"/>
    <property type="project" value="InterPro"/>
</dbReference>
<protein>
    <recommendedName>
        <fullName evidence="5">Glycosyltransferase subfamily 4-like N-terminal domain-containing protein</fullName>
    </recommendedName>
</protein>
<dbReference type="CDD" id="cd03801">
    <property type="entry name" value="GT4_PimA-like"/>
    <property type="match status" value="1"/>
</dbReference>
<dbReference type="InterPro" id="IPR028098">
    <property type="entry name" value="Glyco_trans_4-like_N"/>
</dbReference>
<sequence>MQPKNILALHSSSDLYGASKSFVRSVLGWKAAGHRVMVVISEPGPLSDHLVENGIEVEFMSLGIIRRKYMNISGLFNRGSRMYSAFWKLKKLIKKNSIDVVYSNTIGVLIAGFVAKYLGVRHIWHVREITLSPKWFKSAIGFLLNRLSSLVIVVSGPVRDHWGNQVSKEKIKLIYNGLNPDGYDGINYPLKRELGLDEDVLLLGMVARVNFWKGHVYFLEIFNILRQEFPQLHAVMVGDAYPGYEYIYDEINKFVSENDLTTNVHDLGYRTDINKILSGLDLFVLPSILPDPLPNTVLEGMASSLAVCGTAHGGALEMIEAGVTGEHIPWDNASDAAAKIAVILRDEALRTEMGQAGRQRVLDMFTVEAYQSEMVKVLED</sequence>
<dbReference type="Gene3D" id="3.40.50.2000">
    <property type="entry name" value="Glycogen Phosphorylase B"/>
    <property type="match status" value="2"/>
</dbReference>
<accession>A0A1E5T5Y5</accession>